<dbReference type="Pfam" id="PF01514">
    <property type="entry name" value="YscJ_FliF"/>
    <property type="match status" value="1"/>
</dbReference>
<dbReference type="Proteomes" id="UP001553161">
    <property type="component" value="Unassembled WGS sequence"/>
</dbReference>
<evidence type="ECO:0000256" key="9">
    <source>
        <dbReference type="PIRNR" id="PIRNR004862"/>
    </source>
</evidence>
<organism evidence="13 14">
    <name type="scientific">Meridianimarinicoccus marinus</name>
    <dbReference type="NCBI Taxonomy" id="3231483"/>
    <lineage>
        <taxon>Bacteria</taxon>
        <taxon>Pseudomonadati</taxon>
        <taxon>Pseudomonadota</taxon>
        <taxon>Alphaproteobacteria</taxon>
        <taxon>Rhodobacterales</taxon>
        <taxon>Paracoccaceae</taxon>
        <taxon>Meridianimarinicoccus</taxon>
    </lineage>
</organism>
<dbReference type="NCBIfam" id="TIGR00206">
    <property type="entry name" value="fliF"/>
    <property type="match status" value="1"/>
</dbReference>
<protein>
    <recommendedName>
        <fullName evidence="9">Flagellar M-ring protein</fullName>
    </recommendedName>
</protein>
<keyword evidence="13" id="KW-0966">Cell projection</keyword>
<evidence type="ECO:0000256" key="6">
    <source>
        <dbReference type="ARBA" id="ARBA00022989"/>
    </source>
</evidence>
<dbReference type="InterPro" id="IPR045851">
    <property type="entry name" value="AMP-bd_C_sf"/>
</dbReference>
<sequence>MKKTLESVLSRIMRHKGVTAAIAFSILSFAIMLALVSPFAPSMALLYSRLEPQLAGQILDTLAQRNVEYSIQGDSIYVPAAERDALRMSLALDGVAGTGGAGYELLESLPGFGTTSRMFDATYWRAIEGELARTIASSPLIKGARVHLSTPTSQGFASAGTVSASVSLTPVTGSLSPQMAEAVRSLVSSSVQGLDRDAVAIIDSRNGTEFSSERDYSSLEVELADSFRKKVERLVDARVGRGNAIVEVAVDTVKNEETVVERLITPDSRVAISVDSEDSSRSESSSGDASVGVASNLPDGDASAQDRQTRTESTSSRETTNYEVSQVTRETSKPAGSVQRISVAVLVNLASVEGDPAQIEQELLQIGELVTSAVGINQERGDRVTVKALPFSSATMEDAAPSSPLISLSSLDISQLLKTLLLAVAAVVIGIFVVRPLASNRRVDDTTGTALSVLPREQGQSGAPDASEQVVLTTQMAEVMDPQSRMKSLPVAGESTSKDSPKASQTAGQPSGNTLVELVDQRQSDTVEVLRSWLEESPV</sequence>
<keyword evidence="4" id="KW-1003">Cell membrane</keyword>
<comment type="caution">
    <text evidence="13">The sequence shown here is derived from an EMBL/GenBank/DDBJ whole genome shotgun (WGS) entry which is preliminary data.</text>
</comment>
<keyword evidence="14" id="KW-1185">Reference proteome</keyword>
<feature type="compositionally biased region" description="Polar residues" evidence="10">
    <location>
        <begin position="502"/>
        <end position="514"/>
    </location>
</feature>
<comment type="similarity">
    <text evidence="3 9">Belongs to the FliF family.</text>
</comment>
<feature type="region of interest" description="Disordered" evidence="10">
    <location>
        <begin position="272"/>
        <end position="333"/>
    </location>
</feature>
<evidence type="ECO:0000313" key="13">
    <source>
        <dbReference type="EMBL" id="MEV8465923.1"/>
    </source>
</evidence>
<evidence type="ECO:0000256" key="7">
    <source>
        <dbReference type="ARBA" id="ARBA00023136"/>
    </source>
</evidence>
<dbReference type="InterPro" id="IPR006182">
    <property type="entry name" value="FliF_N_dom"/>
</dbReference>
<dbReference type="InterPro" id="IPR043427">
    <property type="entry name" value="YscJ/FliF"/>
</dbReference>
<feature type="compositionally biased region" description="Low complexity" evidence="10">
    <location>
        <begin position="282"/>
        <end position="295"/>
    </location>
</feature>
<evidence type="ECO:0000256" key="2">
    <source>
        <dbReference type="ARBA" id="ARBA00004651"/>
    </source>
</evidence>
<dbReference type="Gene3D" id="3.30.300.30">
    <property type="match status" value="1"/>
</dbReference>
<name>A0ABV3L358_9RHOB</name>
<keyword evidence="7" id="KW-0472">Membrane</keyword>
<gene>
    <name evidence="13" type="primary">fliF</name>
    <name evidence="13" type="ORF">AB0T83_03895</name>
</gene>
<keyword evidence="5" id="KW-0812">Transmembrane</keyword>
<evidence type="ECO:0000256" key="3">
    <source>
        <dbReference type="ARBA" id="ARBA00007971"/>
    </source>
</evidence>
<comment type="subcellular location">
    <subcellularLocation>
        <location evidence="1 9">Bacterial flagellum basal body</location>
    </subcellularLocation>
    <subcellularLocation>
        <location evidence="2">Cell membrane</location>
        <topology evidence="2">Multi-pass membrane protein</topology>
    </subcellularLocation>
</comment>
<reference evidence="13 14" key="1">
    <citation type="submission" date="2024-07" db="EMBL/GenBank/DDBJ databases">
        <authorList>
            <person name="Kang M."/>
        </authorList>
    </citation>
    <scope>NUCLEOTIDE SEQUENCE [LARGE SCALE GENOMIC DNA]</scope>
    <source>
        <strain evidence="13 14">DFM31</strain>
    </source>
</reference>
<keyword evidence="13" id="KW-0969">Cilium</keyword>
<evidence type="ECO:0000259" key="11">
    <source>
        <dbReference type="Pfam" id="PF01514"/>
    </source>
</evidence>
<dbReference type="Pfam" id="PF08345">
    <property type="entry name" value="YscJ_FliF_C"/>
    <property type="match status" value="1"/>
</dbReference>
<dbReference type="RefSeq" id="WP_366191734.1">
    <property type="nucleotide sequence ID" value="NZ_JBFBVU010000003.1"/>
</dbReference>
<evidence type="ECO:0000256" key="8">
    <source>
        <dbReference type="ARBA" id="ARBA00023143"/>
    </source>
</evidence>
<evidence type="ECO:0000256" key="10">
    <source>
        <dbReference type="SAM" id="MobiDB-lite"/>
    </source>
</evidence>
<keyword evidence="6" id="KW-1133">Transmembrane helix</keyword>
<dbReference type="InterPro" id="IPR000067">
    <property type="entry name" value="FlgMring_FliF"/>
</dbReference>
<feature type="domain" description="Flagellar M-ring C-terminal" evidence="12">
    <location>
        <begin position="238"/>
        <end position="391"/>
    </location>
</feature>
<dbReference type="InterPro" id="IPR013556">
    <property type="entry name" value="Flag_M-ring_C"/>
</dbReference>
<evidence type="ECO:0000256" key="5">
    <source>
        <dbReference type="ARBA" id="ARBA00022692"/>
    </source>
</evidence>
<dbReference type="PRINTS" id="PR01009">
    <property type="entry name" value="FLGMRINGFLIF"/>
</dbReference>
<keyword evidence="8 9" id="KW-0975">Bacterial flagellum</keyword>
<evidence type="ECO:0000256" key="1">
    <source>
        <dbReference type="ARBA" id="ARBA00004117"/>
    </source>
</evidence>
<dbReference type="EMBL" id="JBFBVU010000003">
    <property type="protein sequence ID" value="MEV8465923.1"/>
    <property type="molecule type" value="Genomic_DNA"/>
</dbReference>
<feature type="domain" description="Flagellar M-ring N-terminal" evidence="11">
    <location>
        <begin position="41"/>
        <end position="205"/>
    </location>
</feature>
<keyword evidence="13" id="KW-0282">Flagellum</keyword>
<dbReference type="PANTHER" id="PTHR30046:SF0">
    <property type="entry name" value="FLAGELLAR M-RING PROTEIN"/>
    <property type="match status" value="1"/>
</dbReference>
<evidence type="ECO:0000259" key="12">
    <source>
        <dbReference type="Pfam" id="PF08345"/>
    </source>
</evidence>
<comment type="function">
    <text evidence="9">The M ring may be actively involved in energy transduction.</text>
</comment>
<feature type="region of interest" description="Disordered" evidence="10">
    <location>
        <begin position="481"/>
        <end position="514"/>
    </location>
</feature>
<evidence type="ECO:0000313" key="14">
    <source>
        <dbReference type="Proteomes" id="UP001553161"/>
    </source>
</evidence>
<accession>A0ABV3L358</accession>
<dbReference type="PIRSF" id="PIRSF004862">
    <property type="entry name" value="FliF"/>
    <property type="match status" value="1"/>
</dbReference>
<dbReference type="PANTHER" id="PTHR30046">
    <property type="entry name" value="FLAGELLAR M-RING PROTEIN"/>
    <property type="match status" value="1"/>
</dbReference>
<evidence type="ECO:0000256" key="4">
    <source>
        <dbReference type="ARBA" id="ARBA00022475"/>
    </source>
</evidence>
<proteinExistence type="inferred from homology"/>